<dbReference type="OrthoDB" id="3711263at2"/>
<dbReference type="KEGG" id="emp:EZMO1_3635"/>
<accession>A0A142BFT8</accession>
<dbReference type="InterPro" id="IPR023380">
    <property type="entry name" value="DsbB-like_sf"/>
</dbReference>
<feature type="transmembrane region" description="Helical" evidence="5">
    <location>
        <begin position="71"/>
        <end position="88"/>
    </location>
</feature>
<keyword evidence="2 5" id="KW-0812">Transmembrane</keyword>
<dbReference type="GO" id="GO:0015035">
    <property type="term" value="F:protein-disulfide reductase activity"/>
    <property type="evidence" value="ECO:0007669"/>
    <property type="project" value="InterPro"/>
</dbReference>
<proteinExistence type="predicted"/>
<dbReference type="GO" id="GO:0016020">
    <property type="term" value="C:membrane"/>
    <property type="evidence" value="ECO:0007669"/>
    <property type="project" value="UniProtKB-SubCell"/>
</dbReference>
<dbReference type="RefSeq" id="WP_034877461.1">
    <property type="nucleotide sequence ID" value="NZ_CP013251.1"/>
</dbReference>
<dbReference type="SUPFAM" id="SSF158442">
    <property type="entry name" value="DsbB-like"/>
    <property type="match status" value="1"/>
</dbReference>
<comment type="subcellular location">
    <subcellularLocation>
        <location evidence="1">Membrane</location>
        <topology evidence="1">Multi-pass membrane protein</topology>
    </subcellularLocation>
</comment>
<gene>
    <name evidence="6" type="primary">dsbB4</name>
    <name evidence="6" type="ORF">EZMO1_3635</name>
</gene>
<feature type="transmembrane region" description="Helical" evidence="5">
    <location>
        <begin position="12"/>
        <end position="33"/>
    </location>
</feature>
<evidence type="ECO:0000256" key="5">
    <source>
        <dbReference type="SAM" id="Phobius"/>
    </source>
</evidence>
<feature type="transmembrane region" description="Helical" evidence="5">
    <location>
        <begin position="109"/>
        <end position="131"/>
    </location>
</feature>
<sequence length="193" mass="21213">MSQNEPLVVSNLWRQINALGLLALSGVLGFALLNQFACHDLPCPLCLLQRIAFTGCMFAILLNIFYGTRPWHYGILLVSAMLGAGIALRQISLHVIPGNPGYGGTVFSWHFYTWSFLCFTTIIATVSLTFLVPSHFSVSSAFIGFGAQPAWIKLAVVLCYLVVSVNMVSAFLECGFYACAENPVHYKLLQGWL</sequence>
<feature type="transmembrane region" description="Helical" evidence="5">
    <location>
        <begin position="45"/>
        <end position="65"/>
    </location>
</feature>
<dbReference type="Gene3D" id="1.20.1550.10">
    <property type="entry name" value="DsbB-like"/>
    <property type="match status" value="1"/>
</dbReference>
<dbReference type="PATRIC" id="fig|570277.3.peg.3920"/>
<evidence type="ECO:0000256" key="2">
    <source>
        <dbReference type="ARBA" id="ARBA00022692"/>
    </source>
</evidence>
<dbReference type="Pfam" id="PF02600">
    <property type="entry name" value="DsbB"/>
    <property type="match status" value="1"/>
</dbReference>
<evidence type="ECO:0000313" key="7">
    <source>
        <dbReference type="Proteomes" id="UP000071065"/>
    </source>
</evidence>
<reference evidence="6 7" key="1">
    <citation type="journal article" date="2016" name="Front. Microbiol.">
        <title>Genomic Insight into the Host-Endosymbiont Relationship of Endozoicomonas montiporae CL-33(T) with its Coral Host.</title>
        <authorList>
            <person name="Ding J.-Y."/>
            <person name="Shiu J.-H."/>
            <person name="Chen W.-M."/>
            <person name="Chiang Y.-R."/>
            <person name="Tang S.-L."/>
        </authorList>
    </citation>
    <scope>NUCLEOTIDE SEQUENCE [LARGE SCALE GENOMIC DNA]</scope>
    <source>
        <strain evidence="6 7">CL-33</strain>
    </source>
</reference>
<evidence type="ECO:0000256" key="4">
    <source>
        <dbReference type="ARBA" id="ARBA00023136"/>
    </source>
</evidence>
<organism evidence="6 7">
    <name type="scientific">Endozoicomonas montiporae CL-33</name>
    <dbReference type="NCBI Taxonomy" id="570277"/>
    <lineage>
        <taxon>Bacteria</taxon>
        <taxon>Pseudomonadati</taxon>
        <taxon>Pseudomonadota</taxon>
        <taxon>Gammaproteobacteria</taxon>
        <taxon>Oceanospirillales</taxon>
        <taxon>Endozoicomonadaceae</taxon>
        <taxon>Endozoicomonas</taxon>
    </lineage>
</organism>
<dbReference type="GO" id="GO:0006457">
    <property type="term" value="P:protein folding"/>
    <property type="evidence" value="ECO:0007669"/>
    <property type="project" value="InterPro"/>
</dbReference>
<protein>
    <submittedName>
        <fullName evidence="6">Disulfide bond formation protein B</fullName>
    </submittedName>
</protein>
<name>A0A142BFT8_9GAMM</name>
<dbReference type="Proteomes" id="UP000071065">
    <property type="component" value="Chromosome"/>
</dbReference>
<evidence type="ECO:0000313" key="6">
    <source>
        <dbReference type="EMBL" id="AMO57614.1"/>
    </source>
</evidence>
<dbReference type="EMBL" id="CP013251">
    <property type="protein sequence ID" value="AMO57614.1"/>
    <property type="molecule type" value="Genomic_DNA"/>
</dbReference>
<keyword evidence="3 5" id="KW-1133">Transmembrane helix</keyword>
<evidence type="ECO:0000256" key="1">
    <source>
        <dbReference type="ARBA" id="ARBA00004141"/>
    </source>
</evidence>
<feature type="transmembrane region" description="Helical" evidence="5">
    <location>
        <begin position="151"/>
        <end position="172"/>
    </location>
</feature>
<keyword evidence="4 5" id="KW-0472">Membrane</keyword>
<dbReference type="InterPro" id="IPR003752">
    <property type="entry name" value="DiS_bond_form_DsbB/BdbC"/>
</dbReference>
<dbReference type="AlphaFoldDB" id="A0A142BFT8"/>
<dbReference type="STRING" id="570277.EZMO1_3635"/>
<evidence type="ECO:0000256" key="3">
    <source>
        <dbReference type="ARBA" id="ARBA00022989"/>
    </source>
</evidence>